<comment type="similarity">
    <text evidence="3">Belongs to the RIN (Ras interaction/interference) family.</text>
</comment>
<protein>
    <recommendedName>
        <fullName evidence="12 13">Cleavage and polyadenylation specificity factor subunit 2</fullName>
    </recommendedName>
    <alternativeName>
        <fullName evidence="11 13">Cleavage and polyadenylation specificity factor 100 kDa subunit</fullName>
    </alternativeName>
</protein>
<evidence type="ECO:0000259" key="16">
    <source>
        <dbReference type="PROSITE" id="PS51205"/>
    </source>
</evidence>
<evidence type="ECO:0000256" key="6">
    <source>
        <dbReference type="ARBA" id="ARBA00022490"/>
    </source>
</evidence>
<evidence type="ECO:0000256" key="13">
    <source>
        <dbReference type="RuleBase" id="RU365006"/>
    </source>
</evidence>
<keyword evidence="5" id="KW-0343">GTPase activation</keyword>
<dbReference type="SUPFAM" id="SSF109993">
    <property type="entry name" value="VPS9 domain"/>
    <property type="match status" value="1"/>
</dbReference>
<accession>A0A8X8BHJ5</accession>
<dbReference type="SUPFAM" id="SSF55550">
    <property type="entry name" value="SH2 domain"/>
    <property type="match status" value="1"/>
</dbReference>
<feature type="compositionally biased region" description="Acidic residues" evidence="14">
    <location>
        <begin position="417"/>
        <end position="429"/>
    </location>
</feature>
<dbReference type="Gene3D" id="1.20.1050.80">
    <property type="entry name" value="VPS9 domain"/>
    <property type="match status" value="1"/>
</dbReference>
<evidence type="ECO:0000256" key="8">
    <source>
        <dbReference type="ARBA" id="ARBA00022884"/>
    </source>
</evidence>
<dbReference type="Pfam" id="PF07521">
    <property type="entry name" value="RMMBL"/>
    <property type="match status" value="1"/>
</dbReference>
<keyword evidence="8 13" id="KW-0694">RNA-binding</keyword>
<dbReference type="InterPro" id="IPR035639">
    <property type="entry name" value="CPSF2_MBL"/>
</dbReference>
<feature type="compositionally biased region" description="Basic and acidic residues" evidence="14">
    <location>
        <begin position="1008"/>
        <end position="1018"/>
    </location>
</feature>
<feature type="domain" description="VPS9" evidence="16">
    <location>
        <begin position="1309"/>
        <end position="1452"/>
    </location>
</feature>
<feature type="compositionally biased region" description="Polar residues" evidence="14">
    <location>
        <begin position="1090"/>
        <end position="1102"/>
    </location>
</feature>
<dbReference type="Pfam" id="PF13299">
    <property type="entry name" value="CPSF100_C"/>
    <property type="match status" value="1"/>
</dbReference>
<dbReference type="InterPro" id="IPR022712">
    <property type="entry name" value="Beta_Casp"/>
</dbReference>
<keyword evidence="10 13" id="KW-0539">Nucleus</keyword>
<feature type="region of interest" description="Disordered" evidence="14">
    <location>
        <begin position="1056"/>
        <end position="1110"/>
    </location>
</feature>
<feature type="compositionally biased region" description="Polar residues" evidence="14">
    <location>
        <begin position="917"/>
        <end position="926"/>
    </location>
</feature>
<dbReference type="FunFam" id="3.60.15.10:FF:000008">
    <property type="entry name" value="Cleavage and polyadenylation specificity factor subunit 2"/>
    <property type="match status" value="1"/>
</dbReference>
<dbReference type="GO" id="GO:0005737">
    <property type="term" value="C:cytoplasm"/>
    <property type="evidence" value="ECO:0007669"/>
    <property type="project" value="UniProtKB-SubCell"/>
</dbReference>
<dbReference type="Gene3D" id="3.60.15.10">
    <property type="entry name" value="Ribonuclease Z/Hydroxyacylglutathione hydrolase-like"/>
    <property type="match status" value="1"/>
</dbReference>
<dbReference type="InterPro" id="IPR036860">
    <property type="entry name" value="SH2_dom_sf"/>
</dbReference>
<dbReference type="Pfam" id="PF23268">
    <property type="entry name" value="RIN1"/>
    <property type="match status" value="1"/>
</dbReference>
<dbReference type="PROSITE" id="PS51205">
    <property type="entry name" value="VPS9"/>
    <property type="match status" value="1"/>
</dbReference>
<dbReference type="GO" id="GO:0005847">
    <property type="term" value="C:mRNA cleavage and polyadenylation specificity factor complex"/>
    <property type="evidence" value="ECO:0007669"/>
    <property type="project" value="InterPro"/>
</dbReference>
<feature type="domain" description="Ras-associating" evidence="15">
    <location>
        <begin position="1496"/>
        <end position="1571"/>
    </location>
</feature>
<dbReference type="SUPFAM" id="SSF56281">
    <property type="entry name" value="Metallo-hydrolase/oxidoreductase"/>
    <property type="match status" value="1"/>
</dbReference>
<dbReference type="InterPro" id="IPR027075">
    <property type="entry name" value="CPSF2"/>
</dbReference>
<dbReference type="InterPro" id="IPR036866">
    <property type="entry name" value="RibonucZ/Hydroxyglut_hydro"/>
</dbReference>
<dbReference type="InterPro" id="IPR037191">
    <property type="entry name" value="VPS9_dom_sf"/>
</dbReference>
<feature type="region of interest" description="Disordered" evidence="14">
    <location>
        <begin position="414"/>
        <end position="436"/>
    </location>
</feature>
<sequence>MTSIIKLTAISGVQEESALCYLLQVDEFRFLLDCGWDESFSMDIIDAMKRHVHQVDAVLLSHPDPLHLGALPYAVGKLGLNCTIYATIPVYKMGQMFMYDLYQSRHNTEDFNLFTLDDVDSAFDKIQQLKYSQIVNLKGKGHGLSITPLPAGHMIGGTIWKIVKDGEEEIVYAVDFNHKREIHLNGCSLEMINRPSLLITDSFNATYVQPRRKQRDEQLLTNVMETLRRDGNVLIAVDTAGRVLELAQLLDQIWRTKDAGLGVYSLALLNNVSYNVVEFSKSQVEWMSDKLMRCFEDKRNNPFQFRHLSLCHSLSDLARVPSPKVVLASQPDLESGFSRELFIQWCRDQKNSIILTYRTSPGTLARYLIDNPGERIIDLELRKRVKLEGRELEEYLEKEKQKKEVAKKLEQAKEVDIDSSDESDMEEDLEQHSAGKTKHDLMMKGEGSRKGSFFKQAKKSYPMFPVHEERIKWDEYGEIIRPEDFLVPELQATEEEKSKLEAGLTNGEEPMDHDLSDVPTKCISATETIEIKARVTYIDYEGRSDGDSIKKIINQMKPRQLVIVHGPPETSLDLAESCRVFSGKEMKIYTPKLQETIDATSETHIYQVRLKDSLVSSLQFCKAKDAELAWIDGILDMRVVKVDTGVIIEEGEIREEAEEGELPMDIPPTSDSSAVAQQKAMKSLFGDDDTYIAEESDVIPTLEPLSSSEAPGHQAVFINEPRLSDFKQVLLREGIQAEFVGGVLVCNNVIAVRRIFLVKKNLALKNMVLSIRFPDQNGELRIKDVLIKEEKSLLYLDGSVLVFDDIFKLVAFYCVSRDVLPFTLSLPQVITEATKYEDLDTISSLGSDFWGSSLNQRAEAFKKYGSRQAQHRSTDNSHCSCEIELSIGSDRLWYVNPIFIEEYCNSLHTAAPITRSQSLTTESVTQPRYKRPPPIPPRPRPEELFAGIRAVKQAGTAVLSTPNQEVKHGQNEGAVTSCQVAGSVQQTETRKPLRNPPIPPRKQLSGKHLGEAVRETRKTPPSQKQQDKVPVATLVNIEGDDTEGAIVTVGGKISLGVNDLMPVPTEPSPLTMEKTKKDPPVPPPRKKRQSYLTSVSRPQGTSAHVKELSSSLVTSNISISSIKAVEHSSLKDSDTSLYSPEGNLATSNTEHDSYSTSSTEEDTEHISSPVSQMKRNPTIMLDKAKQRLSMANLSQVFTAFMSADRKLQKRITELAQDKESYFGNLVRDYKAYTLDTMKKQASSTEMLQEIRQMMTQLKSYLIQSMELQGLTDATVYTEEKLEVIIEAALCKCVLKPLRETIYLGLKEIHTKDLSLQRLLENQQVVVNTTTTDLGVTTCVPEVTVMEKIQYKFTAMHKAYSPEKKITILLKTCKIIYESMSIGSQGKPHGADDFLPVLMYVLARSNLTALLLDVEYMMELMDPALQLGEGSYYLTTTYGALEHIKSYDKIAVTRQLSLEVQDSIHRWERRRTLNKARASRSSVQDFINISFNEACMNTKTLGARPDTTVQDLCQQCADKFEVDIAEHYGIFVLVDGVYQQLASDDLPLAIKAAFHHSEPKKEYFFVYKLITCDERLAKTASSETENI</sequence>
<evidence type="ECO:0000313" key="18">
    <source>
        <dbReference type="Proteomes" id="UP000886611"/>
    </source>
</evidence>
<dbReference type="GO" id="GO:0005096">
    <property type="term" value="F:GTPase activator activity"/>
    <property type="evidence" value="ECO:0007669"/>
    <property type="project" value="UniProtKB-KW"/>
</dbReference>
<dbReference type="GO" id="GO:0007165">
    <property type="term" value="P:signal transduction"/>
    <property type="evidence" value="ECO:0007669"/>
    <property type="project" value="InterPro"/>
</dbReference>
<dbReference type="InterPro" id="IPR001279">
    <property type="entry name" value="Metallo-B-lactamas"/>
</dbReference>
<evidence type="ECO:0000256" key="2">
    <source>
        <dbReference type="ARBA" id="ARBA00004496"/>
    </source>
</evidence>
<evidence type="ECO:0000256" key="9">
    <source>
        <dbReference type="ARBA" id="ARBA00022999"/>
    </source>
</evidence>
<dbReference type="InterPro" id="IPR000159">
    <property type="entry name" value="RA_dom"/>
</dbReference>
<dbReference type="InterPro" id="IPR025069">
    <property type="entry name" value="Cpsf2_C"/>
</dbReference>
<dbReference type="EMBL" id="JAATIS010008546">
    <property type="protein sequence ID" value="KAG2457753.1"/>
    <property type="molecule type" value="Genomic_DNA"/>
</dbReference>
<keyword evidence="9" id="KW-0727">SH2 domain</keyword>
<keyword evidence="6" id="KW-0963">Cytoplasm</keyword>
<dbReference type="Pfam" id="PF10996">
    <property type="entry name" value="Beta-Casp"/>
    <property type="match status" value="1"/>
</dbReference>
<dbReference type="SMART" id="SM00849">
    <property type="entry name" value="Lactamase_B"/>
    <property type="match status" value="1"/>
</dbReference>
<feature type="region of interest" description="Disordered" evidence="14">
    <location>
        <begin position="977"/>
        <end position="1029"/>
    </location>
</feature>
<dbReference type="Proteomes" id="UP000886611">
    <property type="component" value="Unassembled WGS sequence"/>
</dbReference>
<feature type="non-terminal residue" evidence="17">
    <location>
        <position position="1"/>
    </location>
</feature>
<dbReference type="PANTHER" id="PTHR45922:SF1">
    <property type="entry name" value="CLEAVAGE AND POLYADENYLATION SPECIFICITY FACTOR SUBUNIT 2"/>
    <property type="match status" value="1"/>
</dbReference>
<comment type="similarity">
    <text evidence="4 13">Belongs to the metallo-beta-lactamase superfamily. RNA-metabolizing metallo-beta-lactamase-like family. CPSF2/YSH1 subfamily.</text>
</comment>
<evidence type="ECO:0000256" key="3">
    <source>
        <dbReference type="ARBA" id="ARBA00006919"/>
    </source>
</evidence>
<dbReference type="GO" id="GO:0003723">
    <property type="term" value="F:RNA binding"/>
    <property type="evidence" value="ECO:0007669"/>
    <property type="project" value="UniProtKB-KW"/>
</dbReference>
<dbReference type="Pfam" id="PF02204">
    <property type="entry name" value="VPS9"/>
    <property type="match status" value="1"/>
</dbReference>
<dbReference type="Pfam" id="PF00788">
    <property type="entry name" value="RA"/>
    <property type="match status" value="1"/>
</dbReference>
<evidence type="ECO:0000259" key="15">
    <source>
        <dbReference type="PROSITE" id="PS50200"/>
    </source>
</evidence>
<name>A0A8X8BHJ5_POLSE</name>
<dbReference type="InterPro" id="IPR003123">
    <property type="entry name" value="VPS9"/>
</dbReference>
<feature type="non-terminal residue" evidence="17">
    <location>
        <position position="1586"/>
    </location>
</feature>
<evidence type="ECO:0000256" key="1">
    <source>
        <dbReference type="ARBA" id="ARBA00004123"/>
    </source>
</evidence>
<dbReference type="CDD" id="cd16293">
    <property type="entry name" value="CPSF2-like_MBL-fold"/>
    <property type="match status" value="1"/>
</dbReference>
<keyword evidence="18" id="KW-1185">Reference proteome</keyword>
<keyword evidence="7 13" id="KW-0507">mRNA processing</keyword>
<evidence type="ECO:0000256" key="4">
    <source>
        <dbReference type="ARBA" id="ARBA00010624"/>
    </source>
</evidence>
<dbReference type="PANTHER" id="PTHR45922">
    <property type="entry name" value="CLEAVAGE AND POLYADENYLATION SPECIFICITY FACTOR SUBUNIT 2"/>
    <property type="match status" value="1"/>
</dbReference>
<organism evidence="17 18">
    <name type="scientific">Polypterus senegalus</name>
    <name type="common">Senegal bichir</name>
    <dbReference type="NCBI Taxonomy" id="55291"/>
    <lineage>
        <taxon>Eukaryota</taxon>
        <taxon>Metazoa</taxon>
        <taxon>Chordata</taxon>
        <taxon>Craniata</taxon>
        <taxon>Vertebrata</taxon>
        <taxon>Euteleostomi</taxon>
        <taxon>Actinopterygii</taxon>
        <taxon>Polypteriformes</taxon>
        <taxon>Polypteridae</taxon>
        <taxon>Polypterus</taxon>
    </lineage>
</organism>
<evidence type="ECO:0000256" key="11">
    <source>
        <dbReference type="ARBA" id="ARBA00030774"/>
    </source>
</evidence>
<proteinExistence type="inferred from homology"/>
<evidence type="ECO:0000256" key="10">
    <source>
        <dbReference type="ARBA" id="ARBA00023242"/>
    </source>
</evidence>
<feature type="region of interest" description="Disordered" evidence="14">
    <location>
        <begin position="917"/>
        <end position="939"/>
    </location>
</feature>
<gene>
    <name evidence="17" type="primary">Cpsf2</name>
    <name evidence="17" type="ORF">GTO96_0011902</name>
</gene>
<evidence type="ECO:0000256" key="7">
    <source>
        <dbReference type="ARBA" id="ARBA00022664"/>
    </source>
</evidence>
<evidence type="ECO:0000256" key="14">
    <source>
        <dbReference type="SAM" id="MobiDB-lite"/>
    </source>
</evidence>
<dbReference type="Pfam" id="PF16661">
    <property type="entry name" value="Lactamase_B_6"/>
    <property type="match status" value="1"/>
</dbReference>
<dbReference type="SMART" id="SM00314">
    <property type="entry name" value="RA"/>
    <property type="match status" value="1"/>
</dbReference>
<comment type="subcellular location">
    <subcellularLocation>
        <location evidence="2">Cytoplasm</location>
    </subcellularLocation>
    <subcellularLocation>
        <location evidence="1 13">Nucleus</location>
    </subcellularLocation>
</comment>
<feature type="region of interest" description="Disordered" evidence="14">
    <location>
        <begin position="1130"/>
        <end position="1170"/>
    </location>
</feature>
<dbReference type="FunFam" id="1.20.1050.80:FF:000002">
    <property type="entry name" value="Ras and Rab interactor 2"/>
    <property type="match status" value="1"/>
</dbReference>
<evidence type="ECO:0000256" key="5">
    <source>
        <dbReference type="ARBA" id="ARBA00022468"/>
    </source>
</evidence>
<dbReference type="InterPro" id="IPR011108">
    <property type="entry name" value="RMMBL"/>
</dbReference>
<feature type="compositionally biased region" description="Polar residues" evidence="14">
    <location>
        <begin position="977"/>
        <end position="987"/>
    </location>
</feature>
<dbReference type="GO" id="GO:0006398">
    <property type="term" value="P:mRNA 3'-end processing by stem-loop binding and cleavage"/>
    <property type="evidence" value="ECO:0007669"/>
    <property type="project" value="InterPro"/>
</dbReference>
<comment type="caution">
    <text evidence="17">The sequence shown here is derived from an EMBL/GenBank/DDBJ whole genome shotgun (WGS) entry which is preliminary data.</text>
</comment>
<dbReference type="PROSITE" id="PS50200">
    <property type="entry name" value="RA"/>
    <property type="match status" value="1"/>
</dbReference>
<reference evidence="17 18" key="1">
    <citation type="journal article" date="2021" name="Cell">
        <title>Tracing the genetic footprints of vertebrate landing in non-teleost ray-finned fishes.</title>
        <authorList>
            <person name="Bi X."/>
            <person name="Wang K."/>
            <person name="Yang L."/>
            <person name="Pan H."/>
            <person name="Jiang H."/>
            <person name="Wei Q."/>
            <person name="Fang M."/>
            <person name="Yu H."/>
            <person name="Zhu C."/>
            <person name="Cai Y."/>
            <person name="He Y."/>
            <person name="Gan X."/>
            <person name="Zeng H."/>
            <person name="Yu D."/>
            <person name="Zhu Y."/>
            <person name="Jiang H."/>
            <person name="Qiu Q."/>
            <person name="Yang H."/>
            <person name="Zhang Y.E."/>
            <person name="Wang W."/>
            <person name="Zhu M."/>
            <person name="He S."/>
            <person name="Zhang G."/>
        </authorList>
    </citation>
    <scope>NUCLEOTIDE SEQUENCE [LARGE SCALE GENOMIC DNA]</scope>
    <source>
        <strain evidence="17">Bchr_013</strain>
    </source>
</reference>
<evidence type="ECO:0000313" key="17">
    <source>
        <dbReference type="EMBL" id="KAG2457753.1"/>
    </source>
</evidence>
<dbReference type="SMART" id="SM01027">
    <property type="entry name" value="Beta-Casp"/>
    <property type="match status" value="1"/>
</dbReference>
<evidence type="ECO:0000256" key="12">
    <source>
        <dbReference type="ARBA" id="ARBA00068486"/>
    </source>
</evidence>
<dbReference type="SMART" id="SM00167">
    <property type="entry name" value="VPS9"/>
    <property type="match status" value="1"/>
</dbReference>